<organism evidence="6 7">
    <name type="scientific">Chloroflexus aggregans (strain MD-66 / DSM 9485)</name>
    <dbReference type="NCBI Taxonomy" id="326427"/>
    <lineage>
        <taxon>Bacteria</taxon>
        <taxon>Bacillati</taxon>
        <taxon>Chloroflexota</taxon>
        <taxon>Chloroflexia</taxon>
        <taxon>Chloroflexales</taxon>
        <taxon>Chloroflexineae</taxon>
        <taxon>Chloroflexaceae</taxon>
        <taxon>Chloroflexus</taxon>
    </lineage>
</organism>
<accession>B8G6Z4</accession>
<feature type="domain" description="Glycosyltransferase 2-like" evidence="5">
    <location>
        <begin position="9"/>
        <end position="180"/>
    </location>
</feature>
<evidence type="ECO:0000313" key="6">
    <source>
        <dbReference type="EMBL" id="ACL25953.1"/>
    </source>
</evidence>
<dbReference type="CDD" id="cd04186">
    <property type="entry name" value="GT_2_like_c"/>
    <property type="match status" value="1"/>
</dbReference>
<dbReference type="InterPro" id="IPR029044">
    <property type="entry name" value="Nucleotide-diphossugar_trans"/>
</dbReference>
<dbReference type="Gene3D" id="3.90.550.10">
    <property type="entry name" value="Spore Coat Polysaccharide Biosynthesis Protein SpsA, Chain A"/>
    <property type="match status" value="1"/>
</dbReference>
<reference evidence="6" key="1">
    <citation type="submission" date="2008-12" db="EMBL/GenBank/DDBJ databases">
        <title>Complete sequence of Chloroflexus aggregans DSM 9485.</title>
        <authorList>
            <consortium name="US DOE Joint Genome Institute"/>
            <person name="Lucas S."/>
            <person name="Copeland A."/>
            <person name="Lapidus A."/>
            <person name="Glavina del Rio T."/>
            <person name="Dalin E."/>
            <person name="Tice H."/>
            <person name="Pitluck S."/>
            <person name="Foster B."/>
            <person name="Larimer F."/>
            <person name="Land M."/>
            <person name="Hauser L."/>
            <person name="Kyrpides N."/>
            <person name="Mikhailova N."/>
            <person name="Bryant D."/>
            <person name="Richardson P."/>
        </authorList>
    </citation>
    <scope>NUCLEOTIDE SEQUENCE</scope>
    <source>
        <strain evidence="6">DSM 9485</strain>
    </source>
</reference>
<dbReference type="AlphaFoldDB" id="B8G6Z4"/>
<dbReference type="Proteomes" id="UP000002508">
    <property type="component" value="Chromosome"/>
</dbReference>
<comment type="similarity">
    <text evidence="2">Belongs to the glycosyltransferase 2 family.</text>
</comment>
<keyword evidence="7" id="KW-1185">Reference proteome</keyword>
<dbReference type="STRING" id="326427.Cagg_3095"/>
<comment type="pathway">
    <text evidence="1">Cell wall biogenesis; cell wall polysaccharide biosynthesis.</text>
</comment>
<name>B8G6Z4_CHLAD</name>
<keyword evidence="4 6" id="KW-0808">Transferase</keyword>
<evidence type="ECO:0000256" key="3">
    <source>
        <dbReference type="ARBA" id="ARBA00022676"/>
    </source>
</evidence>
<proteinExistence type="inferred from homology"/>
<evidence type="ECO:0000256" key="2">
    <source>
        <dbReference type="ARBA" id="ARBA00006739"/>
    </source>
</evidence>
<gene>
    <name evidence="6" type="ordered locus">Cagg_3095</name>
</gene>
<dbReference type="HOGENOM" id="CLU_023845_4_0_0"/>
<dbReference type="OrthoDB" id="9771846at2"/>
<dbReference type="eggNOG" id="COG1216">
    <property type="taxonomic scope" value="Bacteria"/>
</dbReference>
<dbReference type="RefSeq" id="WP_015941805.1">
    <property type="nucleotide sequence ID" value="NC_011831.1"/>
</dbReference>
<sequence>MATARPPISVVIPTYHALRYLPACLSAVQAQLRPYDEIVLVDNHSRDRAGAWVRAHLPAVRVLDRPYNAGFAGGVNAGIAVARGDLILLINDDALAEPGCVEALWQALAMSPAAGWAAGVLTFSRQPNIIAGAGIRFQADGIATDRDLGLPVSALPSQPQPVFGASGGLALLRRSMLDDIGLFADFFSYLEDADLAWRARLRGWECVLAPHARARHVYSATAGVASPLKQRLLGRNRLRMIIRCLPTPLLVACLPSILAYDGMVLAYAALRRQPALIAGRLMALAEVPTLLRQRRVIQDRRTATIPALARWIEPPAGPLTTWRLQRRLARLTQPATT</sequence>
<evidence type="ECO:0000313" key="7">
    <source>
        <dbReference type="Proteomes" id="UP000002508"/>
    </source>
</evidence>
<dbReference type="SUPFAM" id="SSF53448">
    <property type="entry name" value="Nucleotide-diphospho-sugar transferases"/>
    <property type="match status" value="1"/>
</dbReference>
<evidence type="ECO:0000256" key="1">
    <source>
        <dbReference type="ARBA" id="ARBA00004776"/>
    </source>
</evidence>
<dbReference type="CAZy" id="GT2">
    <property type="family name" value="Glycosyltransferase Family 2"/>
</dbReference>
<protein>
    <submittedName>
        <fullName evidence="6">Glycosyl transferase family 2</fullName>
    </submittedName>
</protein>
<dbReference type="PANTHER" id="PTHR43179">
    <property type="entry name" value="RHAMNOSYLTRANSFERASE WBBL"/>
    <property type="match status" value="1"/>
</dbReference>
<dbReference type="PANTHER" id="PTHR43179:SF12">
    <property type="entry name" value="GALACTOFURANOSYLTRANSFERASE GLFT2"/>
    <property type="match status" value="1"/>
</dbReference>
<dbReference type="Pfam" id="PF00535">
    <property type="entry name" value="Glycos_transf_2"/>
    <property type="match status" value="1"/>
</dbReference>
<evidence type="ECO:0000256" key="4">
    <source>
        <dbReference type="ARBA" id="ARBA00022679"/>
    </source>
</evidence>
<dbReference type="InterPro" id="IPR001173">
    <property type="entry name" value="Glyco_trans_2-like"/>
</dbReference>
<keyword evidence="3" id="KW-0328">Glycosyltransferase</keyword>
<dbReference type="EMBL" id="CP001337">
    <property type="protein sequence ID" value="ACL25953.1"/>
    <property type="molecule type" value="Genomic_DNA"/>
</dbReference>
<dbReference type="KEGG" id="cag:Cagg_3095"/>
<evidence type="ECO:0000259" key="5">
    <source>
        <dbReference type="Pfam" id="PF00535"/>
    </source>
</evidence>
<dbReference type="GO" id="GO:0016757">
    <property type="term" value="F:glycosyltransferase activity"/>
    <property type="evidence" value="ECO:0007669"/>
    <property type="project" value="UniProtKB-KW"/>
</dbReference>